<keyword evidence="5" id="KW-1185">Reference proteome</keyword>
<feature type="region of interest" description="Disordered" evidence="2">
    <location>
        <begin position="29"/>
        <end position="56"/>
    </location>
</feature>
<evidence type="ECO:0000313" key="3">
    <source>
        <dbReference type="EMBL" id="PNR26307.1"/>
    </source>
</evidence>
<sequence length="193" mass="22217">MTTEREFMRGERGARTVYQERCCSRGRMRTKSGSVEEFTASALPSSGIKPTSEQQDREIGTKLRGVSNGSPSVDELLKTVKRLEKGFLTLADAVIAEIEGIREDARCWQEEREELWKTVMTIHQSHQKTEVDPIHHRLQSLQKRASDIEKQLQSHDSDARVPVNDRLEELERRAYELEKQAQKQHVHLLQGPK</sequence>
<protein>
    <submittedName>
        <fullName evidence="3 4">Uncharacterized protein</fullName>
    </submittedName>
</protein>
<evidence type="ECO:0000256" key="1">
    <source>
        <dbReference type="SAM" id="Coils"/>
    </source>
</evidence>
<keyword evidence="1" id="KW-0175">Coiled coil</keyword>
<dbReference type="Proteomes" id="UP000006727">
    <property type="component" value="Chromosome 27"/>
</dbReference>
<reference evidence="3 5" key="1">
    <citation type="journal article" date="2008" name="Science">
        <title>The Physcomitrella genome reveals evolutionary insights into the conquest of land by plants.</title>
        <authorList>
            <person name="Rensing S."/>
            <person name="Lang D."/>
            <person name="Zimmer A."/>
            <person name="Terry A."/>
            <person name="Salamov A."/>
            <person name="Shapiro H."/>
            <person name="Nishiyama T."/>
            <person name="Perroud P.-F."/>
            <person name="Lindquist E."/>
            <person name="Kamisugi Y."/>
            <person name="Tanahashi T."/>
            <person name="Sakakibara K."/>
            <person name="Fujita T."/>
            <person name="Oishi K."/>
            <person name="Shin-I T."/>
            <person name="Kuroki Y."/>
            <person name="Toyoda A."/>
            <person name="Suzuki Y."/>
            <person name="Hashimoto A."/>
            <person name="Yamaguchi K."/>
            <person name="Sugano A."/>
            <person name="Kohara Y."/>
            <person name="Fujiyama A."/>
            <person name="Anterola A."/>
            <person name="Aoki S."/>
            <person name="Ashton N."/>
            <person name="Barbazuk W.B."/>
            <person name="Barker E."/>
            <person name="Bennetzen J."/>
            <person name="Bezanilla M."/>
            <person name="Blankenship R."/>
            <person name="Cho S.H."/>
            <person name="Dutcher S."/>
            <person name="Estelle M."/>
            <person name="Fawcett J.A."/>
            <person name="Gundlach H."/>
            <person name="Hanada K."/>
            <person name="Heyl A."/>
            <person name="Hicks K.A."/>
            <person name="Hugh J."/>
            <person name="Lohr M."/>
            <person name="Mayer K."/>
            <person name="Melkozernov A."/>
            <person name="Murata T."/>
            <person name="Nelson D."/>
            <person name="Pils B."/>
            <person name="Prigge M."/>
            <person name="Reiss B."/>
            <person name="Renner T."/>
            <person name="Rombauts S."/>
            <person name="Rushton P."/>
            <person name="Sanderfoot A."/>
            <person name="Schween G."/>
            <person name="Shiu S.-H."/>
            <person name="Stueber K."/>
            <person name="Theodoulou F.L."/>
            <person name="Tu H."/>
            <person name="Van de Peer Y."/>
            <person name="Verrier P.J."/>
            <person name="Waters E."/>
            <person name="Wood A."/>
            <person name="Yang L."/>
            <person name="Cove D."/>
            <person name="Cuming A."/>
            <person name="Hasebe M."/>
            <person name="Lucas S."/>
            <person name="Mishler D.B."/>
            <person name="Reski R."/>
            <person name="Grigoriev I."/>
            <person name="Quatrano R.S."/>
            <person name="Boore J.L."/>
        </authorList>
    </citation>
    <scope>NUCLEOTIDE SEQUENCE [LARGE SCALE GENOMIC DNA]</scope>
    <source>
        <strain evidence="4 5">cv. Gransden 2004</strain>
    </source>
</reference>
<evidence type="ECO:0000313" key="5">
    <source>
        <dbReference type="Proteomes" id="UP000006727"/>
    </source>
</evidence>
<reference evidence="3 5" key="2">
    <citation type="journal article" date="2018" name="Plant J.">
        <title>The Physcomitrella patens chromosome-scale assembly reveals moss genome structure and evolution.</title>
        <authorList>
            <person name="Lang D."/>
            <person name="Ullrich K.K."/>
            <person name="Murat F."/>
            <person name="Fuchs J."/>
            <person name="Jenkins J."/>
            <person name="Haas F.B."/>
            <person name="Piednoel M."/>
            <person name="Gundlach H."/>
            <person name="Van Bel M."/>
            <person name="Meyberg R."/>
            <person name="Vives C."/>
            <person name="Morata J."/>
            <person name="Symeonidi A."/>
            <person name="Hiss M."/>
            <person name="Muchero W."/>
            <person name="Kamisugi Y."/>
            <person name="Saleh O."/>
            <person name="Blanc G."/>
            <person name="Decker E.L."/>
            <person name="van Gessel N."/>
            <person name="Grimwood J."/>
            <person name="Hayes R.D."/>
            <person name="Graham S.W."/>
            <person name="Gunter L.E."/>
            <person name="McDaniel S.F."/>
            <person name="Hoernstein S.N.W."/>
            <person name="Larsson A."/>
            <person name="Li F.W."/>
            <person name="Perroud P.F."/>
            <person name="Phillips J."/>
            <person name="Ranjan P."/>
            <person name="Rokshar D.S."/>
            <person name="Rothfels C.J."/>
            <person name="Schneider L."/>
            <person name="Shu S."/>
            <person name="Stevenson D.W."/>
            <person name="Thummler F."/>
            <person name="Tillich M."/>
            <person name="Villarreal Aguilar J.C."/>
            <person name="Widiez T."/>
            <person name="Wong G.K."/>
            <person name="Wymore A."/>
            <person name="Zhang Y."/>
            <person name="Zimmer A.D."/>
            <person name="Quatrano R.S."/>
            <person name="Mayer K.F.X."/>
            <person name="Goodstein D."/>
            <person name="Casacuberta J.M."/>
            <person name="Vandepoele K."/>
            <person name="Reski R."/>
            <person name="Cuming A.C."/>
            <person name="Tuskan G.A."/>
            <person name="Maumus F."/>
            <person name="Salse J."/>
            <person name="Schmutz J."/>
            <person name="Rensing S.A."/>
        </authorList>
    </citation>
    <scope>NUCLEOTIDE SEQUENCE [LARGE SCALE GENOMIC DNA]</scope>
    <source>
        <strain evidence="4 5">cv. Gransden 2004</strain>
    </source>
</reference>
<dbReference type="AlphaFoldDB" id="A0A2K1IAK8"/>
<gene>
    <name evidence="4" type="primary">LOC112278526</name>
    <name evidence="3" type="ORF">PHYPA_030881</name>
</gene>
<evidence type="ECO:0000313" key="4">
    <source>
        <dbReference type="EnsemblPlants" id="Pp3c27_3820V3.1"/>
    </source>
</evidence>
<dbReference type="EMBL" id="ABEU02000027">
    <property type="protein sequence ID" value="PNR26307.1"/>
    <property type="molecule type" value="Genomic_DNA"/>
</dbReference>
<reference evidence="4" key="3">
    <citation type="submission" date="2020-12" db="UniProtKB">
        <authorList>
            <consortium name="EnsemblPlants"/>
        </authorList>
    </citation>
    <scope>IDENTIFICATION</scope>
</reference>
<name>A0A2K1IAK8_PHYPA</name>
<accession>A0A2K1IAK8</accession>
<dbReference type="GeneID" id="112278526"/>
<evidence type="ECO:0000256" key="2">
    <source>
        <dbReference type="SAM" id="MobiDB-lite"/>
    </source>
</evidence>
<organism evidence="3">
    <name type="scientific">Physcomitrium patens</name>
    <name type="common">Spreading-leaved earth moss</name>
    <name type="synonym">Physcomitrella patens</name>
    <dbReference type="NCBI Taxonomy" id="3218"/>
    <lineage>
        <taxon>Eukaryota</taxon>
        <taxon>Viridiplantae</taxon>
        <taxon>Streptophyta</taxon>
        <taxon>Embryophyta</taxon>
        <taxon>Bryophyta</taxon>
        <taxon>Bryophytina</taxon>
        <taxon>Bryopsida</taxon>
        <taxon>Funariidae</taxon>
        <taxon>Funariales</taxon>
        <taxon>Funariaceae</taxon>
        <taxon>Physcomitrium</taxon>
    </lineage>
</organism>
<dbReference type="PaxDb" id="3218-PP1S54_306V6.1"/>
<dbReference type="EnsemblPlants" id="Pp3c27_3820V3.1">
    <property type="protein sequence ID" value="Pp3c27_3820V3.1"/>
    <property type="gene ID" value="Pp3c27_3820"/>
</dbReference>
<feature type="coiled-coil region" evidence="1">
    <location>
        <begin position="138"/>
        <end position="187"/>
    </location>
</feature>
<feature type="compositionally biased region" description="Polar residues" evidence="2">
    <location>
        <begin position="42"/>
        <end position="53"/>
    </location>
</feature>
<proteinExistence type="predicted"/>
<dbReference type="Gramene" id="Pp3c27_3820V3.1">
    <property type="protein sequence ID" value="Pp3c27_3820V3.1"/>
    <property type="gene ID" value="Pp3c27_3820"/>
</dbReference>
<dbReference type="RefSeq" id="XP_073388176.1">
    <property type="nucleotide sequence ID" value="XM_073532075.1"/>
</dbReference>